<dbReference type="AlphaFoldDB" id="A0AAF0TNK1"/>
<dbReference type="Gene3D" id="3.40.50.2000">
    <property type="entry name" value="Glycogen Phosphorylase B"/>
    <property type="match status" value="1"/>
</dbReference>
<proteinExistence type="predicted"/>
<gene>
    <name evidence="1" type="ORF">MTR67_013165</name>
</gene>
<dbReference type="EMBL" id="CP133614">
    <property type="protein sequence ID" value="WMV19780.1"/>
    <property type="molecule type" value="Genomic_DNA"/>
</dbReference>
<keyword evidence="2" id="KW-1185">Reference proteome</keyword>
<organism evidence="1 2">
    <name type="scientific">Solanum verrucosum</name>
    <dbReference type="NCBI Taxonomy" id="315347"/>
    <lineage>
        <taxon>Eukaryota</taxon>
        <taxon>Viridiplantae</taxon>
        <taxon>Streptophyta</taxon>
        <taxon>Embryophyta</taxon>
        <taxon>Tracheophyta</taxon>
        <taxon>Spermatophyta</taxon>
        <taxon>Magnoliopsida</taxon>
        <taxon>eudicotyledons</taxon>
        <taxon>Gunneridae</taxon>
        <taxon>Pentapetalae</taxon>
        <taxon>asterids</taxon>
        <taxon>lamiids</taxon>
        <taxon>Solanales</taxon>
        <taxon>Solanaceae</taxon>
        <taxon>Solanoideae</taxon>
        <taxon>Solaneae</taxon>
        <taxon>Solanum</taxon>
    </lineage>
</organism>
<evidence type="ECO:0000313" key="1">
    <source>
        <dbReference type="EMBL" id="WMV19780.1"/>
    </source>
</evidence>
<accession>A0AAF0TNK1</accession>
<evidence type="ECO:0000313" key="2">
    <source>
        <dbReference type="Proteomes" id="UP001234989"/>
    </source>
</evidence>
<protein>
    <submittedName>
        <fullName evidence="1">Uncharacterized protein</fullName>
    </submittedName>
</protein>
<sequence length="74" mass="8154">MSEDPNIVCLISDSILHFTKAVADSLNLPRRVLRTGGVSSCLAYAAIPLLQNKAYFPIQESRLEEAVEELPPQN</sequence>
<reference evidence="1" key="1">
    <citation type="submission" date="2023-08" db="EMBL/GenBank/DDBJ databases">
        <title>A de novo genome assembly of Solanum verrucosum Schlechtendal, a Mexican diploid species geographically isolated from the other diploid A-genome species in potato relatives.</title>
        <authorList>
            <person name="Hosaka K."/>
        </authorList>
    </citation>
    <scope>NUCLEOTIDE SEQUENCE</scope>
    <source>
        <tissue evidence="1">Young leaves</tissue>
    </source>
</reference>
<dbReference type="Proteomes" id="UP001234989">
    <property type="component" value="Chromosome 3"/>
</dbReference>
<dbReference type="SUPFAM" id="SSF53756">
    <property type="entry name" value="UDP-Glycosyltransferase/glycogen phosphorylase"/>
    <property type="match status" value="1"/>
</dbReference>
<name>A0AAF0TNK1_SOLVR</name>